<dbReference type="PIRSF" id="PIRSF037093">
    <property type="entry name" value="Coatomer_gamma_subunit"/>
    <property type="match status" value="1"/>
</dbReference>
<dbReference type="InParanoid" id="A0A1X2GZ61"/>
<evidence type="ECO:0000256" key="11">
    <source>
        <dbReference type="ARBA" id="ARBA00023136"/>
    </source>
</evidence>
<keyword evidence="20" id="KW-1185">Reference proteome</keyword>
<protein>
    <recommendedName>
        <fullName evidence="14">Coatomer subunit gamma</fullName>
    </recommendedName>
</protein>
<name>A0A1X2GZ61_SYNRA</name>
<dbReference type="GO" id="GO:0006886">
    <property type="term" value="P:intracellular protein transport"/>
    <property type="evidence" value="ECO:0007669"/>
    <property type="project" value="InterPro"/>
</dbReference>
<dbReference type="InterPro" id="IPR002553">
    <property type="entry name" value="Clathrin/coatomer_adapt-like_N"/>
</dbReference>
<evidence type="ECO:0000256" key="12">
    <source>
        <dbReference type="ARBA" id="ARBA00023329"/>
    </source>
</evidence>
<keyword evidence="9 14" id="KW-0653">Protein transport</keyword>
<dbReference type="GO" id="GO:0005793">
    <property type="term" value="C:endoplasmic reticulum-Golgi intermediate compartment"/>
    <property type="evidence" value="ECO:0007669"/>
    <property type="project" value="TreeGrafter"/>
</dbReference>
<dbReference type="InterPro" id="IPR013041">
    <property type="entry name" value="Clathrin_app_Ig-like_sf"/>
</dbReference>
<feature type="domain" description="Coatomer subunit gamma C-terminal" evidence="18">
    <location>
        <begin position="824"/>
        <end position="938"/>
    </location>
</feature>
<evidence type="ECO:0000259" key="17">
    <source>
        <dbReference type="Pfam" id="PF08752"/>
    </source>
</evidence>
<comment type="function">
    <text evidence="13 14">The coatomer is a cytosolic protein complex that binds to dilysine motifs and reversibly associates with Golgi non-clathrin-coated vesicles, which further mediate biosynthetic protein transport from the ER, via the Golgi up to the trans Golgi network. Coatomer complex is required for budding from Golgi membranes, and is essential for the retrograde Golgi-to-ER transport of dilysine-tagged proteins.</text>
</comment>
<proteinExistence type="inferred from homology"/>
<dbReference type="InterPro" id="IPR016024">
    <property type="entry name" value="ARM-type_fold"/>
</dbReference>
<evidence type="ECO:0000256" key="9">
    <source>
        <dbReference type="ARBA" id="ARBA00022927"/>
    </source>
</evidence>
<evidence type="ECO:0000313" key="20">
    <source>
        <dbReference type="Proteomes" id="UP000242180"/>
    </source>
</evidence>
<evidence type="ECO:0000256" key="2">
    <source>
        <dbReference type="ARBA" id="ARBA00010720"/>
    </source>
</evidence>
<evidence type="ECO:0000256" key="3">
    <source>
        <dbReference type="ARBA" id="ARBA00011775"/>
    </source>
</evidence>
<dbReference type="Gene3D" id="3.30.310.10">
    <property type="entry name" value="TATA-Binding Protein"/>
    <property type="match status" value="1"/>
</dbReference>
<keyword evidence="7" id="KW-0677">Repeat</keyword>
<feature type="domain" description="Clathrin/coatomer adaptor adaptin-like N-terminal" evidence="16">
    <location>
        <begin position="21"/>
        <end position="575"/>
    </location>
</feature>
<feature type="compositionally biased region" description="Basic and acidic residues" evidence="15">
    <location>
        <begin position="621"/>
        <end position="633"/>
    </location>
</feature>
<organism evidence="19 20">
    <name type="scientific">Syncephalastrum racemosum</name>
    <name type="common">Filamentous fungus</name>
    <dbReference type="NCBI Taxonomy" id="13706"/>
    <lineage>
        <taxon>Eukaryota</taxon>
        <taxon>Fungi</taxon>
        <taxon>Fungi incertae sedis</taxon>
        <taxon>Mucoromycota</taxon>
        <taxon>Mucoromycotina</taxon>
        <taxon>Mucoromycetes</taxon>
        <taxon>Mucorales</taxon>
        <taxon>Syncephalastraceae</taxon>
        <taxon>Syncephalastrum</taxon>
    </lineage>
</organism>
<reference evidence="19 20" key="1">
    <citation type="submission" date="2016-07" db="EMBL/GenBank/DDBJ databases">
        <title>Pervasive Adenine N6-methylation of Active Genes in Fungi.</title>
        <authorList>
            <consortium name="DOE Joint Genome Institute"/>
            <person name="Mondo S.J."/>
            <person name="Dannebaum R.O."/>
            <person name="Kuo R.C."/>
            <person name="Labutti K."/>
            <person name="Haridas S."/>
            <person name="Kuo A."/>
            <person name="Salamov A."/>
            <person name="Ahrendt S.R."/>
            <person name="Lipzen A."/>
            <person name="Sullivan W."/>
            <person name="Andreopoulos W.B."/>
            <person name="Clum A."/>
            <person name="Lindquist E."/>
            <person name="Daum C."/>
            <person name="Ramamoorthy G.K."/>
            <person name="Gryganskyi A."/>
            <person name="Culley D."/>
            <person name="Magnuson J.K."/>
            <person name="James T.Y."/>
            <person name="O'Malley M.A."/>
            <person name="Stajich J.E."/>
            <person name="Spatafora J.W."/>
            <person name="Visel A."/>
            <person name="Grigoriev I.V."/>
        </authorList>
    </citation>
    <scope>NUCLEOTIDE SEQUENCE [LARGE SCALE GENOMIC DNA]</scope>
    <source>
        <strain evidence="19 20">NRRL 2496</strain>
    </source>
</reference>
<evidence type="ECO:0000256" key="14">
    <source>
        <dbReference type="PIRNR" id="PIRNR037093"/>
    </source>
</evidence>
<keyword evidence="10 14" id="KW-0333">Golgi apparatus</keyword>
<dbReference type="PANTHER" id="PTHR10261:SF0">
    <property type="entry name" value="COATOMER SUBUNIT GAMMA-2"/>
    <property type="match status" value="1"/>
</dbReference>
<dbReference type="Pfam" id="PF01602">
    <property type="entry name" value="Adaptin_N"/>
    <property type="match status" value="1"/>
</dbReference>
<keyword evidence="5 14" id="KW-0963">Cytoplasm</keyword>
<evidence type="ECO:0000256" key="4">
    <source>
        <dbReference type="ARBA" id="ARBA00022448"/>
    </source>
</evidence>
<evidence type="ECO:0000256" key="7">
    <source>
        <dbReference type="ARBA" id="ARBA00022737"/>
    </source>
</evidence>
<dbReference type="InterPro" id="IPR012295">
    <property type="entry name" value="TBP_dom_sf"/>
</dbReference>
<gene>
    <name evidence="19" type="ORF">BCR43DRAFT_500058</name>
</gene>
<dbReference type="Pfam" id="PF08752">
    <property type="entry name" value="COP-gamma_platf"/>
    <property type="match status" value="1"/>
</dbReference>
<dbReference type="Pfam" id="PF16381">
    <property type="entry name" value="Coatomer_g_Cpla"/>
    <property type="match status" value="1"/>
</dbReference>
<dbReference type="GO" id="GO:0006891">
    <property type="term" value="P:intra-Golgi vesicle-mediated transport"/>
    <property type="evidence" value="ECO:0007669"/>
    <property type="project" value="TreeGrafter"/>
</dbReference>
<dbReference type="SUPFAM" id="SSF49348">
    <property type="entry name" value="Clathrin adaptor appendage domain"/>
    <property type="match status" value="1"/>
</dbReference>
<dbReference type="STRING" id="13706.A0A1X2GZ61"/>
<evidence type="ECO:0000256" key="1">
    <source>
        <dbReference type="ARBA" id="ARBA00004255"/>
    </source>
</evidence>
<dbReference type="InterPro" id="IPR013040">
    <property type="entry name" value="Coatomer_gsu_app_Ig-like_dom"/>
</dbReference>
<keyword evidence="4 14" id="KW-0813">Transport</keyword>
<keyword evidence="12 14" id="KW-0968">Cytoplasmic vesicle</keyword>
<dbReference type="GO" id="GO:0009306">
    <property type="term" value="P:protein secretion"/>
    <property type="evidence" value="ECO:0007669"/>
    <property type="project" value="TreeGrafter"/>
</dbReference>
<dbReference type="FunFam" id="3.30.310.10:FF:000008">
    <property type="entry name" value="Coatomer subunit gamma"/>
    <property type="match status" value="1"/>
</dbReference>
<dbReference type="Gene3D" id="1.25.10.10">
    <property type="entry name" value="Leucine-rich Repeat Variant"/>
    <property type="match status" value="2"/>
</dbReference>
<dbReference type="AlphaFoldDB" id="A0A1X2GZ61"/>
<evidence type="ECO:0000256" key="13">
    <source>
        <dbReference type="ARBA" id="ARBA00025536"/>
    </source>
</evidence>
<dbReference type="FunFam" id="1.25.10.10:FF:000071">
    <property type="entry name" value="Coatomer subunit gamma"/>
    <property type="match status" value="1"/>
</dbReference>
<evidence type="ECO:0000256" key="6">
    <source>
        <dbReference type="ARBA" id="ARBA00022553"/>
    </source>
</evidence>
<dbReference type="GO" id="GO:0005198">
    <property type="term" value="F:structural molecule activity"/>
    <property type="evidence" value="ECO:0007669"/>
    <property type="project" value="InterPro"/>
</dbReference>
<dbReference type="FunFam" id="1.25.10.10:FF:000382">
    <property type="entry name" value="Coatomer subunit gamma"/>
    <property type="match status" value="1"/>
</dbReference>
<dbReference type="GO" id="GO:0006890">
    <property type="term" value="P:retrograde vesicle-mediated transport, Golgi to endoplasmic reticulum"/>
    <property type="evidence" value="ECO:0007669"/>
    <property type="project" value="EnsemblFungi"/>
</dbReference>
<evidence type="ECO:0000256" key="8">
    <source>
        <dbReference type="ARBA" id="ARBA00022892"/>
    </source>
</evidence>
<dbReference type="PANTHER" id="PTHR10261">
    <property type="entry name" value="COATOMER SUBUNIT GAMMA"/>
    <property type="match status" value="1"/>
</dbReference>
<dbReference type="InterPro" id="IPR032154">
    <property type="entry name" value="Coatomer_g_Cpla"/>
</dbReference>
<dbReference type="GO" id="GO:0030126">
    <property type="term" value="C:COPI vesicle coat"/>
    <property type="evidence" value="ECO:0007669"/>
    <property type="project" value="EnsemblFungi"/>
</dbReference>
<comment type="caution">
    <text evidence="19">The sequence shown here is derived from an EMBL/GenBank/DDBJ whole genome shotgun (WGS) entry which is preliminary data.</text>
</comment>
<dbReference type="SUPFAM" id="SSF48371">
    <property type="entry name" value="ARM repeat"/>
    <property type="match status" value="1"/>
</dbReference>
<feature type="domain" description="Coatomer gamma subunit appendage Ig-like subdomain" evidence="17">
    <location>
        <begin position="673"/>
        <end position="822"/>
    </location>
</feature>
<keyword evidence="8 14" id="KW-0931">ER-Golgi transport</keyword>
<dbReference type="InterPro" id="IPR009028">
    <property type="entry name" value="Coatomer/calthrin_app_sub_C"/>
</dbReference>
<keyword evidence="6" id="KW-0597">Phosphoprotein</keyword>
<dbReference type="FunCoup" id="A0A1X2GZ61">
    <property type="interactions" value="710"/>
</dbReference>
<evidence type="ECO:0000313" key="19">
    <source>
        <dbReference type="EMBL" id="ORY89207.1"/>
    </source>
</evidence>
<dbReference type="InterPro" id="IPR017106">
    <property type="entry name" value="Coatomer_gsu"/>
</dbReference>
<evidence type="ECO:0000259" key="18">
    <source>
        <dbReference type="Pfam" id="PF16381"/>
    </source>
</evidence>
<evidence type="ECO:0000256" key="10">
    <source>
        <dbReference type="ARBA" id="ARBA00023034"/>
    </source>
</evidence>
<dbReference type="GO" id="GO:0000139">
    <property type="term" value="C:Golgi membrane"/>
    <property type="evidence" value="ECO:0007669"/>
    <property type="project" value="UniProtKB-SubCell"/>
</dbReference>
<dbReference type="Proteomes" id="UP000242180">
    <property type="component" value="Unassembled WGS sequence"/>
</dbReference>
<dbReference type="GO" id="GO:0006888">
    <property type="term" value="P:endoplasmic reticulum to Golgi vesicle-mediated transport"/>
    <property type="evidence" value="ECO:0007669"/>
    <property type="project" value="EnsemblFungi"/>
</dbReference>
<feature type="region of interest" description="Disordered" evidence="15">
    <location>
        <begin position="618"/>
        <end position="662"/>
    </location>
</feature>
<comment type="similarity">
    <text evidence="2 14">Belongs to the COPG family.</text>
</comment>
<dbReference type="InterPro" id="IPR011989">
    <property type="entry name" value="ARM-like"/>
</dbReference>
<dbReference type="Gene3D" id="2.60.40.1480">
    <property type="entry name" value="Coatomer, gamma subunit, appendage domain"/>
    <property type="match status" value="1"/>
</dbReference>
<feature type="compositionally biased region" description="Low complexity" evidence="15">
    <location>
        <begin position="649"/>
        <end position="661"/>
    </location>
</feature>
<dbReference type="InterPro" id="IPR037067">
    <property type="entry name" value="Coatomer_gsu_app_sf"/>
</dbReference>
<dbReference type="SUPFAM" id="SSF55711">
    <property type="entry name" value="Subdomain of clathrin and coatomer appendage domain"/>
    <property type="match status" value="1"/>
</dbReference>
<comment type="subcellular location">
    <subcellularLocation>
        <location evidence="14">Cytoplasm</location>
    </subcellularLocation>
    <subcellularLocation>
        <location evidence="1 14">Golgi apparatus membrane</location>
        <topology evidence="1 14">Peripheral membrane protein</topology>
        <orientation evidence="1 14">Cytoplasmic side</orientation>
    </subcellularLocation>
    <subcellularLocation>
        <location evidence="14">Cytoplasmic vesicle</location>
        <location evidence="14">COPI-coated vesicle membrane</location>
        <topology evidence="14">Peripheral membrane protein</topology>
        <orientation evidence="14">Cytoplasmic side</orientation>
    </subcellularLocation>
</comment>
<dbReference type="EMBL" id="MCGN01000017">
    <property type="protein sequence ID" value="ORY89207.1"/>
    <property type="molecule type" value="Genomic_DNA"/>
</dbReference>
<dbReference type="GO" id="GO:0005783">
    <property type="term" value="C:endoplasmic reticulum"/>
    <property type="evidence" value="ECO:0007669"/>
    <property type="project" value="TreeGrafter"/>
</dbReference>
<dbReference type="OMA" id="DFIEDCE"/>
<comment type="subunit">
    <text evidence="3">Oligomeric complex that consists of at least the alpha, beta, beta', gamma, delta, epsilon and zeta subunits.</text>
</comment>
<accession>A0A1X2GZ61</accession>
<evidence type="ECO:0000256" key="5">
    <source>
        <dbReference type="ARBA" id="ARBA00022490"/>
    </source>
</evidence>
<feature type="compositionally biased region" description="Polar residues" evidence="15">
    <location>
        <begin position="634"/>
        <end position="648"/>
    </location>
</feature>
<dbReference type="FunFam" id="2.60.40.1480:FF:000001">
    <property type="entry name" value="Coatomer subunit gamma"/>
    <property type="match status" value="1"/>
</dbReference>
<sequence length="939" mass="103780">MSYAKRDEDSDFGLFTHLDKTAVLQEARAFNDSPINARKCRLLLTKIIYLIYLGEPFNVKEATDLFFNVTKLFQSKDTSLRQMMYLVIKELSGIAEDVIMVTQSLIKDIQTKQETIYRANAIRALCLITDPSMIQGIERILKASIVDKTPSVSSAALVSSYHLFSVAKDIVKRWSNEVQEAAHAKSGGSGFGAAAFGFGGQSQSAQSQVVISASNSTQYHALGLLYLIRQHDRMAVAKLVQNFAGSRGGGLLGGGSSPLKNPAAVCLLIRYACKVMEDDPSSTRRIYEILEGFLRHKSDMVNLEAARAICEMPDASSKELYPAISVLQLFLSSPKATLRFAAIRILNRLSLSKPAAVSPCNLDMENLITDQNRSVATFAITTLLKTGNEASVDRLMKQISGFMSEISDEFKVIVIDAIRSLCLKFPTKQAIMLTFMNGVLRDEGGYEFKKTVVESIFDMIKFIPESKDAALSNLCEFIEDCEFMKLSVRILHVLGVEGPKTSTPTKYIRYIYNRVILENSIVRAAAVSALSKFGVYVEDPAVKQSIKILLTRCLDDSDDEVRDRATMSLALMQDTSIAKQYIQDDATFALPTLERQLVEYVNSPLGNDQEFNLEAVPVISKKQEEEERRRARNQETSSPMLTTQTASQTGTPGTPSAAPAAQVGVSSIDQQAIYAEQLAAIPEFGSFGTLFRSSVKPVELTESETEYVVHCVKHTFPKHIVFQFNCTNTLNDQLLENVEMTMQPEVDECGLIKVAEIPVQKLEYNVPGTIYVAFEREDEGDFSAVTFTNTLKFEVKDCDPTTGEPDPEGYEDEYQVEDVEITTGDYIRPNYVSNFAEEFESLAENEVVEEFALDKERAPSLKAACSSIIDLLGMQALDDTGLPKSNSVHTLLLGGIFLGGVKVLSRCRMTFNATTGVQFELAIRSQDINVSQVVLAAIA</sequence>
<keyword evidence="11 14" id="KW-0472">Membrane</keyword>
<dbReference type="OrthoDB" id="1074925at2759"/>
<evidence type="ECO:0000259" key="16">
    <source>
        <dbReference type="Pfam" id="PF01602"/>
    </source>
</evidence>
<evidence type="ECO:0000256" key="15">
    <source>
        <dbReference type="SAM" id="MobiDB-lite"/>
    </source>
</evidence>